<dbReference type="Proteomes" id="UP000014148">
    <property type="component" value="Unassembled WGS sequence"/>
</dbReference>
<dbReference type="GO" id="GO:0042802">
    <property type="term" value="F:identical protein binding"/>
    <property type="evidence" value="ECO:0007669"/>
    <property type="project" value="TreeGrafter"/>
</dbReference>
<dbReference type="EMBL" id="ASWA01000003">
    <property type="protein sequence ID" value="EOT66668.1"/>
    <property type="molecule type" value="Genomic_DNA"/>
</dbReference>
<evidence type="ECO:0000259" key="2">
    <source>
        <dbReference type="Pfam" id="PF14501"/>
    </source>
</evidence>
<dbReference type="PATRIC" id="fig|1158601.3.peg.2977"/>
<feature type="transmembrane region" description="Helical" evidence="1">
    <location>
        <begin position="188"/>
        <end position="203"/>
    </location>
</feature>
<evidence type="ECO:0000256" key="1">
    <source>
        <dbReference type="SAM" id="Phobius"/>
    </source>
</evidence>
<dbReference type="PANTHER" id="PTHR40448">
    <property type="entry name" value="TWO-COMPONENT SENSOR HISTIDINE KINASE"/>
    <property type="match status" value="1"/>
</dbReference>
<dbReference type="Proteomes" id="UP000013783">
    <property type="component" value="Unassembled WGS sequence"/>
</dbReference>
<accession>R2R3H1</accession>
<feature type="transmembrane region" description="Helical" evidence="1">
    <location>
        <begin position="108"/>
        <end position="133"/>
    </location>
</feature>
<evidence type="ECO:0000313" key="6">
    <source>
        <dbReference type="Proteomes" id="UP000014148"/>
    </source>
</evidence>
<dbReference type="EMBL" id="AJAK01000020">
    <property type="protein sequence ID" value="EOH75206.1"/>
    <property type="molecule type" value="Genomic_DNA"/>
</dbReference>
<evidence type="ECO:0000313" key="4">
    <source>
        <dbReference type="EMBL" id="EOT66668.1"/>
    </source>
</evidence>
<keyword evidence="1" id="KW-0812">Transmembrane</keyword>
<dbReference type="OrthoDB" id="1652078at2"/>
<evidence type="ECO:0000313" key="5">
    <source>
        <dbReference type="Proteomes" id="UP000013783"/>
    </source>
</evidence>
<sequence>MVELIDYLKSFPFLALPLLLNDIIALFFIFKVLTGHVKMKRLLPASFILLGLLIVLQVFIQFKLRESSLLLTHRVLFFAAEGFLFIVVLSLVIRLYVKNIALYKTMVLAMLIMHISIVVEVVVSLVIVFIILAMGHGDLIPFSSLWISLLIYLTNNVFLFALLFFMLRTRFLAGLNDILENRSLSLKIFWLAAMIDLSFYFLLHHERGSNNWNMMLLVIVTAGFLLCLLLFVFYSRYLSKTLELEQSQLLLLQQQSYMKQLEKIQFELRGVQHDYKNLITGLYLHAKDGDNEKIQTYIEKSLLNLDEGIQEEMKWSSQLASISSPELKGLLLSKMILAKQHDILFNLEVAESVDEIKMSISDFLRCIGILLDNAVEAVEKEAVNRRIDILLIKETDKLTLVVKNPCTEKVNLAKIRNRGFSTKGPYRGLGLSIYQEVVQKYNNILSETKQQNGEFIQELAIFESV</sequence>
<feature type="transmembrane region" description="Helical" evidence="1">
    <location>
        <begin position="145"/>
        <end position="167"/>
    </location>
</feature>
<feature type="transmembrane region" description="Helical" evidence="1">
    <location>
        <begin position="215"/>
        <end position="234"/>
    </location>
</feature>
<organism evidence="3 5">
    <name type="scientific">Enterococcus malodoratus ATCC 43197</name>
    <dbReference type="NCBI Taxonomy" id="1158601"/>
    <lineage>
        <taxon>Bacteria</taxon>
        <taxon>Bacillati</taxon>
        <taxon>Bacillota</taxon>
        <taxon>Bacilli</taxon>
        <taxon>Lactobacillales</taxon>
        <taxon>Enterococcaceae</taxon>
        <taxon>Enterococcus</taxon>
    </lineage>
</organism>
<reference evidence="3 5" key="1">
    <citation type="submission" date="2013-02" db="EMBL/GenBank/DDBJ databases">
        <title>The Genome Sequence of Enterococcus malodoratus ATCC_43197.</title>
        <authorList>
            <consortium name="The Broad Institute Genome Sequencing Platform"/>
            <consortium name="The Broad Institute Genome Sequencing Center for Infectious Disease"/>
            <person name="Earl A.M."/>
            <person name="Gilmore M.S."/>
            <person name="Lebreton F."/>
            <person name="Walker B."/>
            <person name="Young S.K."/>
            <person name="Zeng Q."/>
            <person name="Gargeya S."/>
            <person name="Fitzgerald M."/>
            <person name="Haas B."/>
            <person name="Abouelleil A."/>
            <person name="Alvarado L."/>
            <person name="Arachchi H.M."/>
            <person name="Berlin A.M."/>
            <person name="Chapman S.B."/>
            <person name="Dewar J."/>
            <person name="Goldberg J."/>
            <person name="Griggs A."/>
            <person name="Gujja S."/>
            <person name="Hansen M."/>
            <person name="Howarth C."/>
            <person name="Imamovic A."/>
            <person name="Larimer J."/>
            <person name="McCowan C."/>
            <person name="Murphy C."/>
            <person name="Neiman D."/>
            <person name="Pearson M."/>
            <person name="Priest M."/>
            <person name="Roberts A."/>
            <person name="Saif S."/>
            <person name="Shea T."/>
            <person name="Sisk P."/>
            <person name="Sykes S."/>
            <person name="Wortman J."/>
            <person name="Nusbaum C."/>
            <person name="Birren B."/>
        </authorList>
    </citation>
    <scope>NUCLEOTIDE SEQUENCE [LARGE SCALE GENOMIC DNA]</scope>
    <source>
        <strain evidence="3 5">ATCC 43197</strain>
    </source>
</reference>
<feature type="transmembrane region" description="Helical" evidence="1">
    <location>
        <begin position="12"/>
        <end position="30"/>
    </location>
</feature>
<name>R2R3H1_9ENTE</name>
<dbReference type="RefSeq" id="WP_010741808.1">
    <property type="nucleotide sequence ID" value="NZ_KB946251.1"/>
</dbReference>
<comment type="caution">
    <text evidence="3">The sequence shown here is derived from an EMBL/GenBank/DDBJ whole genome shotgun (WGS) entry which is preliminary data.</text>
</comment>
<gene>
    <name evidence="4" type="ORF">I585_02189</name>
    <name evidence="3" type="ORF">UAI_03008</name>
</gene>
<dbReference type="InterPro" id="IPR036890">
    <property type="entry name" value="HATPase_C_sf"/>
</dbReference>
<dbReference type="STRING" id="71451.RV07_GL001627"/>
<feature type="transmembrane region" description="Helical" evidence="1">
    <location>
        <begin position="74"/>
        <end position="96"/>
    </location>
</feature>
<keyword evidence="1" id="KW-1133">Transmembrane helix</keyword>
<feature type="domain" description="Sensor histidine kinase NatK-like C-terminal" evidence="2">
    <location>
        <begin position="358"/>
        <end position="461"/>
    </location>
</feature>
<proteinExistence type="predicted"/>
<dbReference type="eggNOG" id="COG3290">
    <property type="taxonomic scope" value="Bacteria"/>
</dbReference>
<dbReference type="SUPFAM" id="SSF55874">
    <property type="entry name" value="ATPase domain of HSP90 chaperone/DNA topoisomerase II/histidine kinase"/>
    <property type="match status" value="1"/>
</dbReference>
<dbReference type="AlphaFoldDB" id="R2R3H1"/>
<dbReference type="PANTHER" id="PTHR40448:SF1">
    <property type="entry name" value="TWO-COMPONENT SENSOR HISTIDINE KINASE"/>
    <property type="match status" value="1"/>
</dbReference>
<evidence type="ECO:0000313" key="3">
    <source>
        <dbReference type="EMBL" id="EOH75206.1"/>
    </source>
</evidence>
<keyword evidence="1" id="KW-0472">Membrane</keyword>
<reference evidence="4 6" key="2">
    <citation type="submission" date="2013-03" db="EMBL/GenBank/DDBJ databases">
        <title>The Genome Sequence of Enterococcus malodoratus ATCC_43197 (PacBio/Illumina hybrid assembly).</title>
        <authorList>
            <consortium name="The Broad Institute Genomics Platform"/>
            <consortium name="The Broad Institute Genome Sequencing Center for Infectious Disease"/>
            <person name="Earl A."/>
            <person name="Russ C."/>
            <person name="Gilmore M."/>
            <person name="Surin D."/>
            <person name="Walker B."/>
            <person name="Young S."/>
            <person name="Zeng Q."/>
            <person name="Gargeya S."/>
            <person name="Fitzgerald M."/>
            <person name="Haas B."/>
            <person name="Abouelleil A."/>
            <person name="Allen A.W."/>
            <person name="Alvarado L."/>
            <person name="Arachchi H.M."/>
            <person name="Berlin A.M."/>
            <person name="Chapman S.B."/>
            <person name="Gainer-Dewar J."/>
            <person name="Goldberg J."/>
            <person name="Griggs A."/>
            <person name="Gujja S."/>
            <person name="Hansen M."/>
            <person name="Howarth C."/>
            <person name="Imamovic A."/>
            <person name="Ireland A."/>
            <person name="Larimer J."/>
            <person name="McCowan C."/>
            <person name="Murphy C."/>
            <person name="Pearson M."/>
            <person name="Poon T.W."/>
            <person name="Priest M."/>
            <person name="Roberts A."/>
            <person name="Saif S."/>
            <person name="Shea T."/>
            <person name="Sisk P."/>
            <person name="Sykes S."/>
            <person name="Wortman J."/>
            <person name="Nusbaum C."/>
            <person name="Birren B."/>
        </authorList>
    </citation>
    <scope>NUCLEOTIDE SEQUENCE [LARGE SCALE GENOMIC DNA]</scope>
    <source>
        <strain evidence="4 6">ATCC 43197</strain>
    </source>
</reference>
<dbReference type="Gene3D" id="3.30.565.10">
    <property type="entry name" value="Histidine kinase-like ATPase, C-terminal domain"/>
    <property type="match status" value="1"/>
</dbReference>
<feature type="transmembrane region" description="Helical" evidence="1">
    <location>
        <begin position="42"/>
        <end position="62"/>
    </location>
</feature>
<dbReference type="Pfam" id="PF14501">
    <property type="entry name" value="HATPase_c_5"/>
    <property type="match status" value="1"/>
</dbReference>
<dbReference type="InterPro" id="IPR032834">
    <property type="entry name" value="NatK-like_C"/>
</dbReference>
<protein>
    <recommendedName>
        <fullName evidence="2">Sensor histidine kinase NatK-like C-terminal domain-containing protein</fullName>
    </recommendedName>
</protein>
<keyword evidence="6" id="KW-1185">Reference proteome</keyword>